<keyword evidence="2 4" id="KW-0819">tRNA processing</keyword>
<dbReference type="InterPro" id="IPR020097">
    <property type="entry name" value="PsdUridine_synth_TruA_a/b_dom"/>
</dbReference>
<dbReference type="CDD" id="cd02570">
    <property type="entry name" value="PseudoU_synth_EcTruA"/>
    <property type="match status" value="1"/>
</dbReference>
<dbReference type="EC" id="5.4.99.12" evidence="4"/>
<comment type="subunit">
    <text evidence="4">Homodimer.</text>
</comment>
<comment type="catalytic activity">
    <reaction evidence="4 5">
        <text>uridine(38/39/40) in tRNA = pseudouridine(38/39/40) in tRNA</text>
        <dbReference type="Rhea" id="RHEA:22376"/>
        <dbReference type="Rhea" id="RHEA-COMP:10085"/>
        <dbReference type="Rhea" id="RHEA-COMP:10087"/>
        <dbReference type="ChEBI" id="CHEBI:65314"/>
        <dbReference type="ChEBI" id="CHEBI:65315"/>
        <dbReference type="EC" id="5.4.99.12"/>
    </reaction>
</comment>
<keyword evidence="8" id="KW-1185">Reference proteome</keyword>
<evidence type="ECO:0000256" key="1">
    <source>
        <dbReference type="ARBA" id="ARBA00009375"/>
    </source>
</evidence>
<dbReference type="Pfam" id="PF01416">
    <property type="entry name" value="PseudoU_synth_1"/>
    <property type="match status" value="2"/>
</dbReference>
<protein>
    <recommendedName>
        <fullName evidence="4">tRNA pseudouridine synthase A</fullName>
        <ecNumber evidence="4">5.4.99.12</ecNumber>
    </recommendedName>
    <alternativeName>
        <fullName evidence="4">tRNA pseudouridine(38-40) synthase</fullName>
    </alternativeName>
    <alternativeName>
        <fullName evidence="4">tRNA pseudouridylate synthase I</fullName>
    </alternativeName>
    <alternativeName>
        <fullName evidence="4">tRNA-uridine isomerase I</fullName>
    </alternativeName>
</protein>
<keyword evidence="3 4" id="KW-0413">Isomerase</keyword>
<evidence type="ECO:0000259" key="6">
    <source>
        <dbReference type="Pfam" id="PF01416"/>
    </source>
</evidence>
<comment type="function">
    <text evidence="4">Formation of pseudouridine at positions 38, 39 and 40 in the anticodon stem and loop of transfer RNAs.</text>
</comment>
<evidence type="ECO:0000256" key="5">
    <source>
        <dbReference type="RuleBase" id="RU003792"/>
    </source>
</evidence>
<sequence length="322" mass="34359">MLRPVSQGHLESLTLRCGRQAPGTEHPGRRDGPSGWLGCGAMTLLRVRIDLAYDGTGFSGWAAQPGRRTVEGELSAALTTLLRSPEPVRLTVAGRTDAGVHARGQVAHADVDATAYAAVPGRSTRSPEDAARTRLAGILPADIVVREVSRAPEGFDARFSATQRRYLYRICDRIGGLDPLRRHDTVVVKDELDVAAMGEAATRLVGLNDFAAFCKKREGATTVRTLLDYSWSRAADGTVEGSVVADAFCHSMVRALVGSVVPVGLGRAPVGFPLDVLTARARDPRVTVMPAHGLSLEEVTYPADADLAARAEEARATRSLDD</sequence>
<evidence type="ECO:0000256" key="3">
    <source>
        <dbReference type="ARBA" id="ARBA00023235"/>
    </source>
</evidence>
<dbReference type="PANTHER" id="PTHR11142">
    <property type="entry name" value="PSEUDOURIDYLATE SYNTHASE"/>
    <property type="match status" value="1"/>
</dbReference>
<evidence type="ECO:0000313" key="7">
    <source>
        <dbReference type="EMBL" id="GEQ14073.1"/>
    </source>
</evidence>
<dbReference type="Gene3D" id="3.30.70.660">
    <property type="entry name" value="Pseudouridine synthase I, catalytic domain, C-terminal subdomain"/>
    <property type="match status" value="1"/>
</dbReference>
<dbReference type="SUPFAM" id="SSF55120">
    <property type="entry name" value="Pseudouridine synthase"/>
    <property type="match status" value="1"/>
</dbReference>
<dbReference type="Gene3D" id="3.30.70.580">
    <property type="entry name" value="Pseudouridine synthase I, catalytic domain, N-terminal subdomain"/>
    <property type="match status" value="1"/>
</dbReference>
<proteinExistence type="inferred from homology"/>
<dbReference type="InterPro" id="IPR001406">
    <property type="entry name" value="PsdUridine_synth_TruA"/>
</dbReference>
<name>A0A512T1L0_9MICO</name>
<feature type="active site" description="Nucleophile" evidence="4">
    <location>
        <position position="97"/>
    </location>
</feature>
<dbReference type="HAMAP" id="MF_00171">
    <property type="entry name" value="TruA"/>
    <property type="match status" value="1"/>
</dbReference>
<dbReference type="GO" id="GO:0003723">
    <property type="term" value="F:RNA binding"/>
    <property type="evidence" value="ECO:0007669"/>
    <property type="project" value="InterPro"/>
</dbReference>
<evidence type="ECO:0000256" key="2">
    <source>
        <dbReference type="ARBA" id="ARBA00022694"/>
    </source>
</evidence>
<gene>
    <name evidence="4 7" type="primary">truA</name>
    <name evidence="7" type="ORF">KLO01_21200</name>
</gene>
<evidence type="ECO:0000256" key="4">
    <source>
        <dbReference type="HAMAP-Rule" id="MF_00171"/>
    </source>
</evidence>
<dbReference type="AlphaFoldDB" id="A0A512T1L0"/>
<organism evidence="7 8">
    <name type="scientific">Knoellia locipacati</name>
    <dbReference type="NCBI Taxonomy" id="882824"/>
    <lineage>
        <taxon>Bacteria</taxon>
        <taxon>Bacillati</taxon>
        <taxon>Actinomycetota</taxon>
        <taxon>Actinomycetes</taxon>
        <taxon>Micrococcales</taxon>
        <taxon>Intrasporangiaceae</taxon>
        <taxon>Knoellia</taxon>
    </lineage>
</organism>
<dbReference type="EMBL" id="BKBA01000008">
    <property type="protein sequence ID" value="GEQ14073.1"/>
    <property type="molecule type" value="Genomic_DNA"/>
</dbReference>
<dbReference type="FunFam" id="3.30.70.580:FF:000008">
    <property type="entry name" value="tRNA pseudouridine synthase A"/>
    <property type="match status" value="1"/>
</dbReference>
<accession>A0A512T1L0</accession>
<dbReference type="GO" id="GO:0031119">
    <property type="term" value="P:tRNA pseudouridine synthesis"/>
    <property type="evidence" value="ECO:0007669"/>
    <property type="project" value="UniProtKB-UniRule"/>
</dbReference>
<feature type="domain" description="Pseudouridine synthase I TruA alpha/beta" evidence="6">
    <location>
        <begin position="52"/>
        <end position="159"/>
    </location>
</feature>
<feature type="binding site" evidence="4">
    <location>
        <position position="166"/>
    </location>
    <ligand>
        <name>substrate</name>
    </ligand>
</feature>
<dbReference type="InterPro" id="IPR020103">
    <property type="entry name" value="PsdUridine_synth_cat_dom_sf"/>
</dbReference>
<dbReference type="GO" id="GO:0160147">
    <property type="term" value="F:tRNA pseudouridine(38-40) synthase activity"/>
    <property type="evidence" value="ECO:0007669"/>
    <property type="project" value="UniProtKB-EC"/>
</dbReference>
<dbReference type="InterPro" id="IPR020094">
    <property type="entry name" value="TruA/RsuA/RluB/E/F_N"/>
</dbReference>
<feature type="domain" description="Pseudouridine synthase I TruA alpha/beta" evidence="6">
    <location>
        <begin position="200"/>
        <end position="302"/>
    </location>
</feature>
<reference evidence="7 8" key="1">
    <citation type="submission" date="2019-07" db="EMBL/GenBank/DDBJ databases">
        <title>Whole genome shotgun sequence of Knoellia locipacati NBRC 109775.</title>
        <authorList>
            <person name="Hosoyama A."/>
            <person name="Uohara A."/>
            <person name="Ohji S."/>
            <person name="Ichikawa N."/>
        </authorList>
    </citation>
    <scope>NUCLEOTIDE SEQUENCE [LARGE SCALE GENOMIC DNA]</scope>
    <source>
        <strain evidence="7 8">NBRC 109775</strain>
    </source>
</reference>
<dbReference type="Proteomes" id="UP000321793">
    <property type="component" value="Unassembled WGS sequence"/>
</dbReference>
<comment type="similarity">
    <text evidence="1 4 5">Belongs to the tRNA pseudouridine synthase TruA family.</text>
</comment>
<comment type="caution">
    <text evidence="4">Lacks conserved residue(s) required for the propagation of feature annotation.</text>
</comment>
<dbReference type="PANTHER" id="PTHR11142:SF0">
    <property type="entry name" value="TRNA PSEUDOURIDINE SYNTHASE-LIKE 1"/>
    <property type="match status" value="1"/>
</dbReference>
<dbReference type="InterPro" id="IPR020095">
    <property type="entry name" value="PsdUridine_synth_TruA_C"/>
</dbReference>
<evidence type="ECO:0000313" key="8">
    <source>
        <dbReference type="Proteomes" id="UP000321793"/>
    </source>
</evidence>
<comment type="caution">
    <text evidence="7">The sequence shown here is derived from an EMBL/GenBank/DDBJ whole genome shotgun (WGS) entry which is preliminary data.</text>
</comment>